<evidence type="ECO:0000256" key="1">
    <source>
        <dbReference type="SAM" id="MobiDB-lite"/>
    </source>
</evidence>
<feature type="region of interest" description="Disordered" evidence="1">
    <location>
        <begin position="212"/>
        <end position="241"/>
    </location>
</feature>
<feature type="compositionally biased region" description="Basic residues" evidence="1">
    <location>
        <begin position="305"/>
        <end position="315"/>
    </location>
</feature>
<reference evidence="2" key="1">
    <citation type="submission" date="2020-07" db="EMBL/GenBank/DDBJ databases">
        <title>Carbapenem Resistant Aeromonas hydrophila Carrying blacphA7 Isolated from Two Solid Organ Transplant Patients.</title>
        <authorList>
            <person name="Hilt E."/>
            <person name="Fitzwater S.P."/>
            <person name="Ward K."/>
            <person name="De St Maurice A."/>
            <person name="Chandrasekaran S."/>
            <person name="Garner O.B."/>
            <person name="Yang S."/>
        </authorList>
    </citation>
    <scope>NUCLEOTIDE SEQUENCE</scope>
    <source>
        <strain evidence="2">B-1</strain>
    </source>
</reference>
<dbReference type="InterPro" id="IPR008979">
    <property type="entry name" value="Galactose-bd-like_sf"/>
</dbReference>
<name>A0A926FL71_AERHY</name>
<feature type="compositionally biased region" description="Basic residues" evidence="1">
    <location>
        <begin position="218"/>
        <end position="229"/>
    </location>
</feature>
<organism evidence="2">
    <name type="scientific">Aeromonas hydrophila</name>
    <dbReference type="NCBI Taxonomy" id="644"/>
    <lineage>
        <taxon>Bacteria</taxon>
        <taxon>Pseudomonadati</taxon>
        <taxon>Pseudomonadota</taxon>
        <taxon>Gammaproteobacteria</taxon>
        <taxon>Aeromonadales</taxon>
        <taxon>Aeromonadaceae</taxon>
        <taxon>Aeromonas</taxon>
    </lineage>
</organism>
<accession>A0A926FL71</accession>
<evidence type="ECO:0000313" key="2">
    <source>
        <dbReference type="EMBL" id="MBC8673903.1"/>
    </source>
</evidence>
<feature type="compositionally biased region" description="Polar residues" evidence="1">
    <location>
        <begin position="1"/>
        <end position="13"/>
    </location>
</feature>
<dbReference type="AlphaFoldDB" id="A0A926FL71"/>
<comment type="caution">
    <text evidence="2">The sequence shown here is derived from an EMBL/GenBank/DDBJ whole genome shotgun (WGS) entry which is preliminary data.</text>
</comment>
<dbReference type="SUPFAM" id="SSF49785">
    <property type="entry name" value="Galactose-binding domain-like"/>
    <property type="match status" value="1"/>
</dbReference>
<proteinExistence type="predicted"/>
<dbReference type="Gene3D" id="2.60.120.260">
    <property type="entry name" value="Galactose-binding domain-like"/>
    <property type="match status" value="1"/>
</dbReference>
<sequence length="322" mass="34287">MTSSLAGSLTGKVSQAGEHDEQAMDKALQLDEQGLARGGENLIVNGDFERGVHGWQHAGAGIEADFSAATYGLAADGHGARVSELSTDRNTQISQDLAGLKAGETVNLTFDFARRANISLQHGIEVLWNGERVFASEGDASSWQSKALTLTAREGRNTLAFRGTGESNGLGYLLDNVEATASGKAEIGQVSAQLAQDDNAARREAIRRVPMPTNSGWSRRRTAAGRHRREPVPAGGYRPAEAGGEWPAAACRHRGGSPRHDGAARYAGAPLRAGQSVRRGERAVRPALAHRLCRSSAEHGPGRSGRCRQHGRHGDRRGQIQP</sequence>
<gene>
    <name evidence="2" type="ORF">H2136_06285</name>
</gene>
<dbReference type="EMBL" id="JACLAN010000002">
    <property type="protein sequence ID" value="MBC8673903.1"/>
    <property type="molecule type" value="Genomic_DNA"/>
</dbReference>
<feature type="region of interest" description="Disordered" evidence="1">
    <location>
        <begin position="1"/>
        <end position="23"/>
    </location>
</feature>
<feature type="region of interest" description="Disordered" evidence="1">
    <location>
        <begin position="292"/>
        <end position="322"/>
    </location>
</feature>
<protein>
    <submittedName>
        <fullName evidence="2">Uncharacterized protein</fullName>
    </submittedName>
</protein>